<protein>
    <submittedName>
        <fullName evidence="1">Uncharacterized protein</fullName>
    </submittedName>
</protein>
<organism evidence="1 2">
    <name type="scientific">Botrytis galanthina</name>
    <dbReference type="NCBI Taxonomy" id="278940"/>
    <lineage>
        <taxon>Eukaryota</taxon>
        <taxon>Fungi</taxon>
        <taxon>Dikarya</taxon>
        <taxon>Ascomycota</taxon>
        <taxon>Pezizomycotina</taxon>
        <taxon>Leotiomycetes</taxon>
        <taxon>Helotiales</taxon>
        <taxon>Sclerotiniaceae</taxon>
        <taxon>Botrytis</taxon>
    </lineage>
</organism>
<dbReference type="GO" id="GO:0001682">
    <property type="term" value="P:tRNA 5'-leader removal"/>
    <property type="evidence" value="ECO:0007669"/>
    <property type="project" value="InterPro"/>
</dbReference>
<dbReference type="GO" id="GO:0000172">
    <property type="term" value="C:ribonuclease MRP complex"/>
    <property type="evidence" value="ECO:0007669"/>
    <property type="project" value="TreeGrafter"/>
</dbReference>
<dbReference type="OrthoDB" id="63112at2759"/>
<dbReference type="AlphaFoldDB" id="A0A4S8RBX5"/>
<dbReference type="GO" id="GO:0004526">
    <property type="term" value="F:ribonuclease P activity"/>
    <property type="evidence" value="ECO:0007669"/>
    <property type="project" value="TreeGrafter"/>
</dbReference>
<evidence type="ECO:0000313" key="1">
    <source>
        <dbReference type="EMBL" id="THV53975.1"/>
    </source>
</evidence>
<dbReference type="EMBL" id="PQXL01000037">
    <property type="protein sequence ID" value="THV53975.1"/>
    <property type="molecule type" value="Genomic_DNA"/>
</dbReference>
<dbReference type="Proteomes" id="UP000308671">
    <property type="component" value="Unassembled WGS sequence"/>
</dbReference>
<proteinExistence type="predicted"/>
<dbReference type="Pfam" id="PF08584">
    <property type="entry name" value="Ribonuc_P_40"/>
    <property type="match status" value="1"/>
</dbReference>
<gene>
    <name evidence="1" type="ORF">BGAL_0037g00190</name>
</gene>
<comment type="caution">
    <text evidence="1">The sequence shown here is derived from an EMBL/GenBank/DDBJ whole genome shotgun (WGS) entry which is preliminary data.</text>
</comment>
<dbReference type="PANTHER" id="PTHR15396">
    <property type="entry name" value="RIBONUCLEASE P PROTEIN SUBUNIT P40"/>
    <property type="match status" value="1"/>
</dbReference>
<name>A0A4S8RBX5_9HELO</name>
<dbReference type="GO" id="GO:0030681">
    <property type="term" value="C:multimeric ribonuclease P complex"/>
    <property type="evidence" value="ECO:0007669"/>
    <property type="project" value="TreeGrafter"/>
</dbReference>
<reference evidence="1 2" key="1">
    <citation type="submission" date="2017-12" db="EMBL/GenBank/DDBJ databases">
        <title>Comparative genomics of Botrytis spp.</title>
        <authorList>
            <person name="Valero-Jimenez C.A."/>
            <person name="Tapia P."/>
            <person name="Veloso J."/>
            <person name="Silva-Moreno E."/>
            <person name="Staats M."/>
            <person name="Valdes J.H."/>
            <person name="Van Kan J.A.L."/>
        </authorList>
    </citation>
    <scope>NUCLEOTIDE SEQUENCE [LARGE SCALE GENOMIC DNA]</scope>
    <source>
        <strain evidence="1 2">MUCL435</strain>
    </source>
</reference>
<dbReference type="PANTHER" id="PTHR15396:SF1">
    <property type="entry name" value="RIBONUCLEASE P PROTEIN SUBUNIT P40"/>
    <property type="match status" value="1"/>
</dbReference>
<evidence type="ECO:0000313" key="2">
    <source>
        <dbReference type="Proteomes" id="UP000308671"/>
    </source>
</evidence>
<dbReference type="InterPro" id="IPR013893">
    <property type="entry name" value="RNase_P_Rpp40"/>
</dbReference>
<dbReference type="GO" id="GO:0000447">
    <property type="term" value="P:endonucleolytic cleavage in ITS1 to separate SSU-rRNA from 5.8S rRNA and LSU-rRNA from tricistronic rRNA transcript (SSU-rRNA, 5.8S rRNA, LSU-rRNA)"/>
    <property type="evidence" value="ECO:0007669"/>
    <property type="project" value="TreeGrafter"/>
</dbReference>
<accession>A0A4S8RBX5</accession>
<keyword evidence="2" id="KW-1185">Reference proteome</keyword>
<dbReference type="GO" id="GO:0000171">
    <property type="term" value="F:ribonuclease MRP activity"/>
    <property type="evidence" value="ECO:0007669"/>
    <property type="project" value="TreeGrafter"/>
</dbReference>
<sequence length="354" mass="40399">MLSFPKDTKHEQKCYVTHGTMGHLDPTQPPVKRKPFVNILGHKFINKVEMILPKELYDIMKNGVDGVLAENSPVYSRVVLPLSALLEGELFTEYIKKGNIMMLSKGMMEVDNVFSLSEGILTLHLDKETYERSGLVGKPEGIKGKREHRPRWIVEMNLRLPSMLHGKKGFRRIEHAFKNVLTTPVTWLFCDLGATVLPSDPLSPHHPNKITCIPKVSSDYQVKRPKFKPPVENNRNYDEDFREFATEIHEWLSLISLDSPRVNSTDKIDPFLSRYDPPIGSDEAEELVKITWTGFISPAWAHNTFIQALLAAPKSSWFSYYVGGFSDSWNGESKNCTVLKLPDVPNDYVLWEVE</sequence>